<evidence type="ECO:0000256" key="2">
    <source>
        <dbReference type="SAM" id="Phobius"/>
    </source>
</evidence>
<protein>
    <submittedName>
        <fullName evidence="3">Uncharacterized protein</fullName>
    </submittedName>
</protein>
<comment type="caution">
    <text evidence="3">The sequence shown here is derived from an EMBL/GenBank/DDBJ whole genome shotgun (WGS) entry which is preliminary data.</text>
</comment>
<keyword evidence="4" id="KW-1185">Reference proteome</keyword>
<feature type="compositionally biased region" description="Basic residues" evidence="1">
    <location>
        <begin position="54"/>
        <end position="70"/>
    </location>
</feature>
<evidence type="ECO:0000256" key="1">
    <source>
        <dbReference type="SAM" id="MobiDB-lite"/>
    </source>
</evidence>
<dbReference type="AlphaFoldDB" id="A0AAN6LZY4"/>
<gene>
    <name evidence="3" type="ORF">GRF29_77g873504</name>
</gene>
<feature type="compositionally biased region" description="Polar residues" evidence="1">
    <location>
        <begin position="8"/>
        <end position="18"/>
    </location>
</feature>
<evidence type="ECO:0000313" key="3">
    <source>
        <dbReference type="EMBL" id="KAK3208464.1"/>
    </source>
</evidence>
<reference evidence="3 4" key="1">
    <citation type="submission" date="2021-02" db="EMBL/GenBank/DDBJ databases">
        <title>Genome assembly of Pseudopithomyces chartarum.</title>
        <authorList>
            <person name="Jauregui R."/>
            <person name="Singh J."/>
            <person name="Voisey C."/>
        </authorList>
    </citation>
    <scope>NUCLEOTIDE SEQUENCE [LARGE SCALE GENOMIC DNA]</scope>
    <source>
        <strain evidence="3 4">AGR01</strain>
    </source>
</reference>
<proteinExistence type="predicted"/>
<accession>A0AAN6LZY4</accession>
<name>A0AAN6LZY4_9PLEO</name>
<keyword evidence="2" id="KW-0812">Transmembrane</keyword>
<keyword evidence="2" id="KW-0472">Membrane</keyword>
<feature type="compositionally biased region" description="Basic residues" evidence="1">
    <location>
        <begin position="34"/>
        <end position="46"/>
    </location>
</feature>
<sequence length="374" mass="42738">MAEPFRQSLFQSIPSRMSSDLPRPSQADADANSKKRSHLHSLHHSHKEKEKDKDKHKHKHHHHRSSRHHAKEFVQSAFPSQPPTSFGDLLKQAKESISSSPSDSRRGSVTVAGVDGAAEKDVQDTRLDVPPRRRPVRPEDLEREKRRVKVREQELRSSLQALSEQSLKISRRLDDTYYSLLERLAQCRQTINGLQELSNLTNELHQNFQSDTQELAEDVEGQFEGFHDFEQQQEQVSALEDRIKVGKEKADALGHRIDEARRRVDARAKLEAELEVRNTRHMRILWSIIGTIVGTILLSILLQQLRPVHGDHKNMHALDFASREQILNAPIPDMAKEVIMDPVKRQLDVRIHSSSVSPGAGAADDHRLRAFDEL</sequence>
<dbReference type="EMBL" id="WVTA01000007">
    <property type="protein sequence ID" value="KAK3208464.1"/>
    <property type="molecule type" value="Genomic_DNA"/>
</dbReference>
<evidence type="ECO:0000313" key="4">
    <source>
        <dbReference type="Proteomes" id="UP001280581"/>
    </source>
</evidence>
<organism evidence="3 4">
    <name type="scientific">Pseudopithomyces chartarum</name>
    <dbReference type="NCBI Taxonomy" id="1892770"/>
    <lineage>
        <taxon>Eukaryota</taxon>
        <taxon>Fungi</taxon>
        <taxon>Dikarya</taxon>
        <taxon>Ascomycota</taxon>
        <taxon>Pezizomycotina</taxon>
        <taxon>Dothideomycetes</taxon>
        <taxon>Pleosporomycetidae</taxon>
        <taxon>Pleosporales</taxon>
        <taxon>Massarineae</taxon>
        <taxon>Didymosphaeriaceae</taxon>
        <taxon>Pseudopithomyces</taxon>
    </lineage>
</organism>
<feature type="transmembrane region" description="Helical" evidence="2">
    <location>
        <begin position="284"/>
        <end position="302"/>
    </location>
</feature>
<keyword evidence="2" id="KW-1133">Transmembrane helix</keyword>
<feature type="region of interest" description="Disordered" evidence="1">
    <location>
        <begin position="1"/>
        <end position="144"/>
    </location>
</feature>
<dbReference type="Proteomes" id="UP001280581">
    <property type="component" value="Unassembled WGS sequence"/>
</dbReference>
<feature type="compositionally biased region" description="Basic and acidic residues" evidence="1">
    <location>
        <begin position="117"/>
        <end position="144"/>
    </location>
</feature>